<evidence type="ECO:0000256" key="3">
    <source>
        <dbReference type="ARBA" id="ARBA00023163"/>
    </source>
</evidence>
<dbReference type="KEGG" id="cmh:VO01_15870"/>
<gene>
    <name evidence="6" type="ORF">DZF93_00355</name>
    <name evidence="5" type="ORF">VO01_15870</name>
</gene>
<accession>A0A0D5CN35</accession>
<dbReference type="EMBL" id="QWEA01000003">
    <property type="protein sequence ID" value="RIJ45075.1"/>
    <property type="molecule type" value="Genomic_DNA"/>
</dbReference>
<dbReference type="Gene3D" id="3.40.50.2300">
    <property type="match status" value="2"/>
</dbReference>
<dbReference type="PANTHER" id="PTHR30146">
    <property type="entry name" value="LACI-RELATED TRANSCRIPTIONAL REPRESSOR"/>
    <property type="match status" value="1"/>
</dbReference>
<dbReference type="PROSITE" id="PS50932">
    <property type="entry name" value="HTH_LACI_2"/>
    <property type="match status" value="1"/>
</dbReference>
<dbReference type="HOGENOM" id="CLU_037628_6_4_11"/>
<dbReference type="SMART" id="SM00354">
    <property type="entry name" value="HTH_LACI"/>
    <property type="match status" value="1"/>
</dbReference>
<dbReference type="PANTHER" id="PTHR30146:SF153">
    <property type="entry name" value="LACTOSE OPERON REPRESSOR"/>
    <property type="match status" value="1"/>
</dbReference>
<evidence type="ECO:0000313" key="6">
    <source>
        <dbReference type="EMBL" id="RIJ45075.1"/>
    </source>
</evidence>
<dbReference type="CDD" id="cd06288">
    <property type="entry name" value="PBP1_sucrose_transcription_regulator"/>
    <property type="match status" value="1"/>
</dbReference>
<organism evidence="5 7">
    <name type="scientific">Clavibacter michiganensis subsp. insidiosus</name>
    <dbReference type="NCBI Taxonomy" id="33014"/>
    <lineage>
        <taxon>Bacteria</taxon>
        <taxon>Bacillati</taxon>
        <taxon>Actinomycetota</taxon>
        <taxon>Actinomycetes</taxon>
        <taxon>Micrococcales</taxon>
        <taxon>Microbacteriaceae</taxon>
        <taxon>Clavibacter</taxon>
    </lineage>
</organism>
<evidence type="ECO:0000313" key="7">
    <source>
        <dbReference type="Proteomes" id="UP000032604"/>
    </source>
</evidence>
<dbReference type="GO" id="GO:0000976">
    <property type="term" value="F:transcription cis-regulatory region binding"/>
    <property type="evidence" value="ECO:0007669"/>
    <property type="project" value="TreeGrafter"/>
</dbReference>
<evidence type="ECO:0000313" key="8">
    <source>
        <dbReference type="Proteomes" id="UP000266634"/>
    </source>
</evidence>
<dbReference type="InterPro" id="IPR010982">
    <property type="entry name" value="Lambda_DNA-bd_dom_sf"/>
</dbReference>
<feature type="domain" description="HTH lacI-type" evidence="4">
    <location>
        <begin position="18"/>
        <end position="72"/>
    </location>
</feature>
<dbReference type="Gene3D" id="1.10.260.40">
    <property type="entry name" value="lambda repressor-like DNA-binding domains"/>
    <property type="match status" value="1"/>
</dbReference>
<dbReference type="CDD" id="cd01392">
    <property type="entry name" value="HTH_LacI"/>
    <property type="match status" value="1"/>
</dbReference>
<protein>
    <submittedName>
        <fullName evidence="6">LacI family transcriptional regulator</fullName>
    </submittedName>
</protein>
<dbReference type="PROSITE" id="PS00356">
    <property type="entry name" value="HTH_LACI_1"/>
    <property type="match status" value="1"/>
</dbReference>
<keyword evidence="3" id="KW-0804">Transcription</keyword>
<dbReference type="Pfam" id="PF13377">
    <property type="entry name" value="Peripla_BP_3"/>
    <property type="match status" value="1"/>
</dbReference>
<name>A0A0D5CN35_9MICO</name>
<evidence type="ECO:0000259" key="4">
    <source>
        <dbReference type="PROSITE" id="PS50932"/>
    </source>
</evidence>
<proteinExistence type="predicted"/>
<keyword evidence="1" id="KW-0805">Transcription regulation</keyword>
<keyword evidence="2" id="KW-0238">DNA-binding</keyword>
<reference evidence="6 8" key="2">
    <citation type="submission" date="2018-08" db="EMBL/GenBank/DDBJ databases">
        <title>Genome Sequence of Clavibacter michiganensis Subspecies type strains, and the Atypical Peach-Colored Strains Isolated from Tomato.</title>
        <authorList>
            <person name="Osdaghi E."/>
            <person name="Portier P."/>
            <person name="Briand M."/>
            <person name="Jacques M.-A."/>
        </authorList>
    </citation>
    <scope>NUCLEOTIDE SEQUENCE [LARGE SCALE GENOMIC DNA]</scope>
    <source>
        <strain evidence="6 8">CFBP 6488</strain>
    </source>
</reference>
<dbReference type="RefSeq" id="WP_045530963.1">
    <property type="nucleotide sequence ID" value="NZ_CP011046.1"/>
</dbReference>
<evidence type="ECO:0000313" key="5">
    <source>
        <dbReference type="EMBL" id="AJW80714.1"/>
    </source>
</evidence>
<dbReference type="Proteomes" id="UP000266634">
    <property type="component" value="Unassembled WGS sequence"/>
</dbReference>
<dbReference type="InterPro" id="IPR000843">
    <property type="entry name" value="HTH_LacI"/>
</dbReference>
<dbReference type="Proteomes" id="UP000032604">
    <property type="component" value="Plasmid pCI3"/>
</dbReference>
<keyword evidence="5" id="KW-0614">Plasmid</keyword>
<dbReference type="SUPFAM" id="SSF53822">
    <property type="entry name" value="Periplasmic binding protein-like I"/>
    <property type="match status" value="1"/>
</dbReference>
<evidence type="ECO:0000256" key="2">
    <source>
        <dbReference type="ARBA" id="ARBA00023125"/>
    </source>
</evidence>
<evidence type="ECO:0000256" key="1">
    <source>
        <dbReference type="ARBA" id="ARBA00023015"/>
    </source>
</evidence>
<dbReference type="GO" id="GO:0003700">
    <property type="term" value="F:DNA-binding transcription factor activity"/>
    <property type="evidence" value="ECO:0007669"/>
    <property type="project" value="TreeGrafter"/>
</dbReference>
<dbReference type="InterPro" id="IPR046335">
    <property type="entry name" value="LacI/GalR-like_sensor"/>
</dbReference>
<dbReference type="OrthoDB" id="3467214at2"/>
<dbReference type="PATRIC" id="fig|33014.5.peg.3286"/>
<dbReference type="EMBL" id="CP011046">
    <property type="protein sequence ID" value="AJW80714.1"/>
    <property type="molecule type" value="Genomic_DNA"/>
</dbReference>
<dbReference type="InterPro" id="IPR028082">
    <property type="entry name" value="Peripla_BP_I"/>
</dbReference>
<dbReference type="SUPFAM" id="SSF47413">
    <property type="entry name" value="lambda repressor-like DNA-binding domains"/>
    <property type="match status" value="1"/>
</dbReference>
<reference evidence="5 7" key="1">
    <citation type="journal article" date="2015" name="Genome Announc.">
        <title>Complete Genome Sequence of Clavibacter michiganensis subsp. insidiosus R1-1 Using PacBio Single-Molecule Real-Time Technology.</title>
        <authorList>
            <person name="Lu Y."/>
            <person name="Samac D.A."/>
            <person name="Glazebrook J."/>
            <person name="Ishimaru C.A."/>
        </authorList>
    </citation>
    <scope>NUCLEOTIDE SEQUENCE [LARGE SCALE GENOMIC DNA]</scope>
    <source>
        <strain evidence="5 7">R1-1</strain>
        <plasmid evidence="5 7">pCI3</plasmid>
    </source>
</reference>
<dbReference type="AlphaFoldDB" id="A0A0D5CN35"/>
<geneLocation type="plasmid" evidence="5 7">
    <name>pCI3</name>
</geneLocation>
<dbReference type="Pfam" id="PF00356">
    <property type="entry name" value="LacI"/>
    <property type="match status" value="1"/>
</dbReference>
<sequence length="339" mass="36607">MTTTPATAGPGTDASRTVTLSDVAREAGVSLATASKAVNDRFDVSPATRERVLEIASRLGFVPNALARGLIAGKSHTVGILTNDLQGRFVSRIMEGAENEIGRERSTVLLANSDGNIDRQTSQLQALLERRVDGIIIVDERMEVRAPLPLRGPTPVVYAFGMSADPEDTSVLPDVRRGGREAAQHLLSLGRTRLAHMGGELTSYSANERAQGFVDAVPDASTDRVLRGDYSEQWGWEATGALLAADDRPDGIFAGNDQIARGAIDRLQMSGLRVPEDVAVVGYDDWQVLSLLGRTPITTVDMRLEELGAEAVRQLYGQNRTRGRILIEPELLPRRSTVG</sequence>